<reference evidence="1 2" key="1">
    <citation type="journal article" date="2016" name="Mol. Biol. Evol.">
        <title>Genome-Wide Survey of Gut Fungi (Harpellales) Reveals the First Horizontally Transferred Ubiquitin Gene from a Mosquito Host.</title>
        <authorList>
            <person name="Wang Y."/>
            <person name="White M.M."/>
            <person name="Kvist S."/>
            <person name="Moncalvo J.M."/>
        </authorList>
    </citation>
    <scope>NUCLEOTIDE SEQUENCE [LARGE SCALE GENOMIC DNA]</scope>
    <source>
        <strain evidence="1 2">ALG-7-W6</strain>
    </source>
</reference>
<name>A0A1R0H345_9FUNG</name>
<proteinExistence type="predicted"/>
<dbReference type="EMBL" id="LSSL01000848">
    <property type="protein sequence ID" value="OLY83557.1"/>
    <property type="molecule type" value="Genomic_DNA"/>
</dbReference>
<dbReference type="AlphaFoldDB" id="A0A1R0H345"/>
<protein>
    <submittedName>
        <fullName evidence="1">Uncharacterized protein</fullName>
    </submittedName>
</protein>
<evidence type="ECO:0000313" key="2">
    <source>
        <dbReference type="Proteomes" id="UP000187455"/>
    </source>
</evidence>
<evidence type="ECO:0000313" key="1">
    <source>
        <dbReference type="EMBL" id="OLY83557.1"/>
    </source>
</evidence>
<sequence length="101" mass="11476">MYGRHRLLPASTLKPKNPKTPLNILSYEPLLQAKLQPIRATIQHNNEVAKAAMRIRNKYRHRETAYENGEYLLLKCQIANELNSTLGLSTAYAVRSELNGS</sequence>
<gene>
    <name evidence="1" type="ORF">AYI68_g2300</name>
</gene>
<comment type="caution">
    <text evidence="1">The sequence shown here is derived from an EMBL/GenBank/DDBJ whole genome shotgun (WGS) entry which is preliminary data.</text>
</comment>
<dbReference type="Proteomes" id="UP000187455">
    <property type="component" value="Unassembled WGS sequence"/>
</dbReference>
<keyword evidence="2" id="KW-1185">Reference proteome</keyword>
<organism evidence="1 2">
    <name type="scientific">Smittium mucronatum</name>
    <dbReference type="NCBI Taxonomy" id="133383"/>
    <lineage>
        <taxon>Eukaryota</taxon>
        <taxon>Fungi</taxon>
        <taxon>Fungi incertae sedis</taxon>
        <taxon>Zoopagomycota</taxon>
        <taxon>Kickxellomycotina</taxon>
        <taxon>Harpellomycetes</taxon>
        <taxon>Harpellales</taxon>
        <taxon>Legeriomycetaceae</taxon>
        <taxon>Smittium</taxon>
    </lineage>
</organism>
<accession>A0A1R0H345</accession>